<sequence>MEWTAFINYLSMGYLLYYGLIVIIDLLKPSQGLALNGEDDVLEFSEAMQTTIVEHHPENQLNSSSQAIPFQPLPEKPGQWADEEETEDLELFQENINASTGGVSSMQELFKLAQDQSIEIKKQLIF</sequence>
<keyword evidence="4" id="KW-1185">Reference proteome</keyword>
<organism evidence="3 4">
    <name type="scientific">Rhodonellum ikkaensis</name>
    <dbReference type="NCBI Taxonomy" id="336829"/>
    <lineage>
        <taxon>Bacteria</taxon>
        <taxon>Pseudomonadati</taxon>
        <taxon>Bacteroidota</taxon>
        <taxon>Cytophagia</taxon>
        <taxon>Cytophagales</taxon>
        <taxon>Cytophagaceae</taxon>
        <taxon>Rhodonellum</taxon>
    </lineage>
</organism>
<gene>
    <name evidence="3" type="ORF">SAMN05444412_11640</name>
</gene>
<accession>A0A1H3TBT8</accession>
<comment type="caution">
    <text evidence="3">The sequence shown here is derived from an EMBL/GenBank/DDBJ whole genome shotgun (WGS) entry which is preliminary data.</text>
</comment>
<evidence type="ECO:0000313" key="4">
    <source>
        <dbReference type="Proteomes" id="UP000199663"/>
    </source>
</evidence>
<feature type="transmembrane region" description="Helical" evidence="2">
    <location>
        <begin position="6"/>
        <end position="27"/>
    </location>
</feature>
<keyword evidence="2" id="KW-1133">Transmembrane helix</keyword>
<reference evidence="3 4" key="1">
    <citation type="submission" date="2016-10" db="EMBL/GenBank/DDBJ databases">
        <authorList>
            <person name="Varghese N."/>
            <person name="Submissions S."/>
        </authorList>
    </citation>
    <scope>NUCLEOTIDE SEQUENCE [LARGE SCALE GENOMIC DNA]</scope>
    <source>
        <strain evidence="3 4">DSM 17997</strain>
    </source>
</reference>
<protein>
    <submittedName>
        <fullName evidence="3">Uncharacterized protein</fullName>
    </submittedName>
</protein>
<feature type="compositionally biased region" description="Polar residues" evidence="1">
    <location>
        <begin position="59"/>
        <end position="68"/>
    </location>
</feature>
<keyword evidence="2" id="KW-0812">Transmembrane</keyword>
<feature type="region of interest" description="Disordered" evidence="1">
    <location>
        <begin position="58"/>
        <end position="85"/>
    </location>
</feature>
<dbReference type="RefSeq" id="WP_031327102.1">
    <property type="nucleotide sequence ID" value="NZ_FNQC01000016.1"/>
</dbReference>
<evidence type="ECO:0000313" key="3">
    <source>
        <dbReference type="EMBL" id="SDZ47311.1"/>
    </source>
</evidence>
<evidence type="ECO:0000256" key="2">
    <source>
        <dbReference type="SAM" id="Phobius"/>
    </source>
</evidence>
<dbReference type="Proteomes" id="UP000199663">
    <property type="component" value="Unassembled WGS sequence"/>
</dbReference>
<name>A0A1H3TBT8_9BACT</name>
<evidence type="ECO:0000256" key="1">
    <source>
        <dbReference type="SAM" id="MobiDB-lite"/>
    </source>
</evidence>
<proteinExistence type="predicted"/>
<dbReference type="EMBL" id="FNQC01000016">
    <property type="protein sequence ID" value="SDZ47311.1"/>
    <property type="molecule type" value="Genomic_DNA"/>
</dbReference>
<keyword evidence="2" id="KW-0472">Membrane</keyword>